<dbReference type="Proteomes" id="UP000694865">
    <property type="component" value="Unplaced"/>
</dbReference>
<dbReference type="PANTHER" id="PTHR11987:SF53">
    <property type="entry name" value="ALPHA-2,8-SIALYLTRANSFERASE 8F-LIKE"/>
    <property type="match status" value="1"/>
</dbReference>
<dbReference type="Pfam" id="PF00777">
    <property type="entry name" value="Glyco_transf_29"/>
    <property type="match status" value="1"/>
</dbReference>
<dbReference type="CDD" id="cd23963">
    <property type="entry name" value="GT29_ST8SIA"/>
    <property type="match status" value="1"/>
</dbReference>
<proteinExistence type="inferred from homology"/>
<reference evidence="13" key="1">
    <citation type="submission" date="2025-08" db="UniProtKB">
        <authorList>
            <consortium name="RefSeq"/>
        </authorList>
    </citation>
    <scope>IDENTIFICATION</scope>
    <source>
        <tissue evidence="13">Testes</tissue>
    </source>
</reference>
<evidence type="ECO:0000256" key="5">
    <source>
        <dbReference type="ARBA" id="ARBA00022692"/>
    </source>
</evidence>
<gene>
    <name evidence="13" type="primary">LOC100371855</name>
</gene>
<dbReference type="InterPro" id="IPR038578">
    <property type="entry name" value="GT29-like_sf"/>
</dbReference>
<evidence type="ECO:0000313" key="12">
    <source>
        <dbReference type="Proteomes" id="UP000694865"/>
    </source>
</evidence>
<evidence type="ECO:0000256" key="9">
    <source>
        <dbReference type="ARBA" id="ARBA00023136"/>
    </source>
</evidence>
<dbReference type="Gene3D" id="3.90.1480.20">
    <property type="entry name" value="Glycosyl transferase family 29"/>
    <property type="match status" value="1"/>
</dbReference>
<feature type="compositionally biased region" description="Basic and acidic residues" evidence="11">
    <location>
        <begin position="32"/>
        <end position="59"/>
    </location>
</feature>
<accession>A0ABM0GJA3</accession>
<organism evidence="12 13">
    <name type="scientific">Saccoglossus kowalevskii</name>
    <name type="common">Acorn worm</name>
    <dbReference type="NCBI Taxonomy" id="10224"/>
    <lineage>
        <taxon>Eukaryota</taxon>
        <taxon>Metazoa</taxon>
        <taxon>Hemichordata</taxon>
        <taxon>Enteropneusta</taxon>
        <taxon>Harrimaniidae</taxon>
        <taxon>Saccoglossus</taxon>
    </lineage>
</organism>
<evidence type="ECO:0000256" key="11">
    <source>
        <dbReference type="SAM" id="MobiDB-lite"/>
    </source>
</evidence>
<dbReference type="RefSeq" id="XP_002731087.1">
    <property type="nucleotide sequence ID" value="XM_002731041.1"/>
</dbReference>
<keyword evidence="8" id="KW-0333">Golgi apparatus</keyword>
<dbReference type="InterPro" id="IPR050943">
    <property type="entry name" value="Glycosyltr_29_Sialyltrsf"/>
</dbReference>
<dbReference type="InterPro" id="IPR001675">
    <property type="entry name" value="Glyco_trans_29"/>
</dbReference>
<keyword evidence="6" id="KW-0735">Signal-anchor</keyword>
<evidence type="ECO:0000256" key="6">
    <source>
        <dbReference type="ARBA" id="ARBA00022968"/>
    </source>
</evidence>
<evidence type="ECO:0000256" key="7">
    <source>
        <dbReference type="ARBA" id="ARBA00022989"/>
    </source>
</evidence>
<evidence type="ECO:0000256" key="8">
    <source>
        <dbReference type="ARBA" id="ARBA00023034"/>
    </source>
</evidence>
<dbReference type="GeneID" id="100371855"/>
<sequence>MIANLSSESTYQVASIGHYIVTDAHRKASNRGSDEEMTTRVVKKSQEDFGDEGKNRFPPDTEMQLEILRGSDEEMTTRVVKKSQEDFGDEGKNRFPPDTEMQLEILRKRLFNKTQDGSLIRVYNKGTLVKDMAFNYHSESVNQILIPVEPQKTCAVVGNGGILRDSRCGDEINSKEFVIRCNVPPVVKYALDVGYKTNVTVINPRIIRTLNITRSQKREELRFMNDSVLWYSSPYIRGFTADWLRDVVQEMKSTYNLRLRMAYTNNDIFVNILKSFVTATPSAGIRSVVAALSICDDVTVYGCYPFPADKKGNALRHHYYDKSVAKGNFTSSLHSWNDEFALLQSLHERGNVTLVTDRCL</sequence>
<evidence type="ECO:0000256" key="10">
    <source>
        <dbReference type="ARBA" id="ARBA00023180"/>
    </source>
</evidence>
<evidence type="ECO:0000256" key="2">
    <source>
        <dbReference type="ARBA" id="ARBA00006003"/>
    </source>
</evidence>
<evidence type="ECO:0000256" key="1">
    <source>
        <dbReference type="ARBA" id="ARBA00004323"/>
    </source>
</evidence>
<feature type="region of interest" description="Disordered" evidence="11">
    <location>
        <begin position="26"/>
        <end position="59"/>
    </location>
</feature>
<evidence type="ECO:0000256" key="4">
    <source>
        <dbReference type="ARBA" id="ARBA00022679"/>
    </source>
</evidence>
<keyword evidence="4" id="KW-0808">Transferase</keyword>
<protein>
    <submittedName>
        <fullName evidence="13">CMP-N-acetylneuraminate-poly-alpha-2, 8-sialyltransferase-like</fullName>
    </submittedName>
</protein>
<comment type="similarity">
    <text evidence="2">Belongs to the glycosyltransferase 29 family.</text>
</comment>
<keyword evidence="7" id="KW-1133">Transmembrane helix</keyword>
<evidence type="ECO:0000313" key="13">
    <source>
        <dbReference type="RefSeq" id="XP_002731087.1"/>
    </source>
</evidence>
<keyword evidence="3" id="KW-0328">Glycosyltransferase</keyword>
<keyword evidence="9" id="KW-0472">Membrane</keyword>
<keyword evidence="5" id="KW-0812">Transmembrane</keyword>
<comment type="subcellular location">
    <subcellularLocation>
        <location evidence="1">Golgi apparatus membrane</location>
        <topology evidence="1">Single-pass type II membrane protein</topology>
    </subcellularLocation>
</comment>
<dbReference type="PANTHER" id="PTHR11987">
    <property type="entry name" value="ALPHA-2,8-SIALYLTRANSFERASE"/>
    <property type="match status" value="1"/>
</dbReference>
<evidence type="ECO:0000256" key="3">
    <source>
        <dbReference type="ARBA" id="ARBA00022676"/>
    </source>
</evidence>
<keyword evidence="10" id="KW-0325">Glycoprotein</keyword>
<keyword evidence="12" id="KW-1185">Reference proteome</keyword>
<name>A0ABM0GJA3_SACKO</name>